<dbReference type="EMBL" id="CADCXV010000797">
    <property type="protein sequence ID" value="CAB0035740.1"/>
    <property type="molecule type" value="Genomic_DNA"/>
</dbReference>
<proteinExistence type="predicted"/>
<sequence length="105" mass="12357">MDRNASAKIRKYHFCRAAQLAKIARPRCKLVKMAQKAQDEKEQNYWRSSLRVMKARFDTQLNENAFEDERDKTIYHGLKLSVTTVLHDHFVSVIFQPDSQVSEDK</sequence>
<accession>A0A6H5IFH2</accession>
<keyword evidence="2" id="KW-1185">Reference proteome</keyword>
<reference evidence="1 2" key="1">
    <citation type="submission" date="2020-02" db="EMBL/GenBank/DDBJ databases">
        <authorList>
            <person name="Ferguson B K."/>
        </authorList>
    </citation>
    <scope>NUCLEOTIDE SEQUENCE [LARGE SCALE GENOMIC DNA]</scope>
</reference>
<dbReference type="AlphaFoldDB" id="A0A6H5IFH2"/>
<gene>
    <name evidence="1" type="ORF">TBRA_LOCUS7626</name>
</gene>
<name>A0A6H5IFH2_9HYME</name>
<evidence type="ECO:0000313" key="1">
    <source>
        <dbReference type="EMBL" id="CAB0035740.1"/>
    </source>
</evidence>
<protein>
    <submittedName>
        <fullName evidence="1">Uncharacterized protein</fullName>
    </submittedName>
</protein>
<evidence type="ECO:0000313" key="2">
    <source>
        <dbReference type="Proteomes" id="UP000479190"/>
    </source>
</evidence>
<dbReference type="OrthoDB" id="6262491at2759"/>
<organism evidence="1 2">
    <name type="scientific">Trichogramma brassicae</name>
    <dbReference type="NCBI Taxonomy" id="86971"/>
    <lineage>
        <taxon>Eukaryota</taxon>
        <taxon>Metazoa</taxon>
        <taxon>Ecdysozoa</taxon>
        <taxon>Arthropoda</taxon>
        <taxon>Hexapoda</taxon>
        <taxon>Insecta</taxon>
        <taxon>Pterygota</taxon>
        <taxon>Neoptera</taxon>
        <taxon>Endopterygota</taxon>
        <taxon>Hymenoptera</taxon>
        <taxon>Apocrita</taxon>
        <taxon>Proctotrupomorpha</taxon>
        <taxon>Chalcidoidea</taxon>
        <taxon>Trichogrammatidae</taxon>
        <taxon>Trichogramma</taxon>
    </lineage>
</organism>
<dbReference type="Proteomes" id="UP000479190">
    <property type="component" value="Unassembled WGS sequence"/>
</dbReference>